<dbReference type="Proteomes" id="UP000033689">
    <property type="component" value="Unassembled WGS sequence"/>
</dbReference>
<dbReference type="STRING" id="33990.A3306_02085"/>
<keyword evidence="2" id="KW-0472">Membrane</keyword>
<reference evidence="5 6" key="1">
    <citation type="submission" date="2015-02" db="EMBL/GenBank/DDBJ databases">
        <title>Genome Sequencing of Rickettsiales.</title>
        <authorList>
            <person name="Daugherty S.C."/>
            <person name="Su Q."/>
            <person name="Abolude K."/>
            <person name="Beier-Sexton M."/>
            <person name="Carlyon J.A."/>
            <person name="Carter R."/>
            <person name="Day N.P."/>
            <person name="Dumler S.J."/>
            <person name="Dyachenko V."/>
            <person name="Godinez A."/>
            <person name="Kurtti T.J."/>
            <person name="Lichay M."/>
            <person name="Mullins K.E."/>
            <person name="Ott S."/>
            <person name="Pappas-Brown V."/>
            <person name="Paris D.H."/>
            <person name="Patel P."/>
            <person name="Richards A.L."/>
            <person name="Sadzewicz L."/>
            <person name="Sears K."/>
            <person name="Seidman D."/>
            <person name="Sengamalay N."/>
            <person name="Stenos J."/>
            <person name="Tallon L.J."/>
            <person name="Vincent G."/>
            <person name="Fraser C.M."/>
            <person name="Munderloh U."/>
            <person name="Dunning-Hotopp J.C."/>
        </authorList>
    </citation>
    <scope>NUCLEOTIDE SEQUENCE [LARGE SCALE GENOMIC DNA]</scope>
    <source>
        <strain evidence="5 6">RML Mogi</strain>
    </source>
</reference>
<protein>
    <submittedName>
        <fullName evidence="5">OmpW family protein</fullName>
    </submittedName>
</protein>
<dbReference type="InterPro" id="IPR011250">
    <property type="entry name" value="OMP/PagP_B-barrel"/>
</dbReference>
<keyword evidence="2" id="KW-1134">Transmembrane beta strand</keyword>
<evidence type="ECO:0000256" key="2">
    <source>
        <dbReference type="ARBA" id="ARBA00022452"/>
    </source>
</evidence>
<dbReference type="GO" id="GO:0019867">
    <property type="term" value="C:outer membrane"/>
    <property type="evidence" value="ECO:0007669"/>
    <property type="project" value="InterPro"/>
</dbReference>
<evidence type="ECO:0000256" key="1">
    <source>
        <dbReference type="ARBA" id="ARBA00009330"/>
    </source>
</evidence>
<sequence length="245" mass="26908">MIRMSKRLGVILFVSCISINSFAKSMEADVNAVPEYNYDNIPYYENEGSLLVKMRLNGVFAHAKQKNLPAPTVPQPLPVGEFVKNGYGGDISTTIFFNNYFATELSLGFNVLRTKNSVLSNVSYNYGVGATPGKSKPLYMIPATITGQFHVAPFGGIRPYVGLGYHGSYMITQSSGIKIRNGNGFVGQIGLDFYAKDDTVINLDIKQYYLNPKIVYKPSLVGNQNITSRTKLNPLVVSIGIGFSF</sequence>
<evidence type="ECO:0000256" key="3">
    <source>
        <dbReference type="ARBA" id="ARBA00022692"/>
    </source>
</evidence>
<evidence type="ECO:0000256" key="4">
    <source>
        <dbReference type="SAM" id="SignalP"/>
    </source>
</evidence>
<dbReference type="InterPro" id="IPR005618">
    <property type="entry name" value="OMPW"/>
</dbReference>
<keyword evidence="3" id="KW-0812">Transmembrane</keyword>
<evidence type="ECO:0000313" key="6">
    <source>
        <dbReference type="Proteomes" id="UP000033689"/>
    </source>
</evidence>
<dbReference type="GO" id="GO:0055085">
    <property type="term" value="P:transmembrane transport"/>
    <property type="evidence" value="ECO:0007669"/>
    <property type="project" value="TreeGrafter"/>
</dbReference>
<comment type="similarity">
    <text evidence="1">Belongs to the OmpW/AlkL family.</text>
</comment>
<dbReference type="PANTHER" id="PTHR36920:SF1">
    <property type="entry name" value="OUTER MEMBRANE PROTEIN W"/>
    <property type="match status" value="1"/>
</dbReference>
<dbReference type="Gene3D" id="2.40.160.20">
    <property type="match status" value="1"/>
</dbReference>
<dbReference type="SUPFAM" id="SSF56925">
    <property type="entry name" value="OMPA-like"/>
    <property type="match status" value="1"/>
</dbReference>
<gene>
    <name evidence="5" type="ORF">RBEMOGI_1411</name>
</gene>
<dbReference type="EMBL" id="LAOJ01000001">
    <property type="protein sequence ID" value="KJV92775.1"/>
    <property type="molecule type" value="Genomic_DNA"/>
</dbReference>
<feature type="chain" id="PRO_5002465530" evidence="4">
    <location>
        <begin position="24"/>
        <end position="245"/>
    </location>
</feature>
<accession>A0A0F3QJK0</accession>
<feature type="signal peptide" evidence="4">
    <location>
        <begin position="1"/>
        <end position="23"/>
    </location>
</feature>
<dbReference type="RefSeq" id="WP_011476718.1">
    <property type="nucleotide sequence ID" value="NZ_LAOJ01000001.1"/>
</dbReference>
<name>A0A0F3QJK0_RICBE</name>
<comment type="caution">
    <text evidence="5">The sequence shown here is derived from an EMBL/GenBank/DDBJ whole genome shotgun (WGS) entry which is preliminary data.</text>
</comment>
<dbReference type="Pfam" id="PF03922">
    <property type="entry name" value="OmpW"/>
    <property type="match status" value="1"/>
</dbReference>
<dbReference type="PANTHER" id="PTHR36920">
    <property type="match status" value="1"/>
</dbReference>
<dbReference type="PATRIC" id="fig|1359194.3.peg.1440"/>
<dbReference type="AlphaFoldDB" id="A0A0F3QJK0"/>
<keyword evidence="4" id="KW-0732">Signal</keyword>
<proteinExistence type="inferred from homology"/>
<organism evidence="5 6">
    <name type="scientific">Rickettsia bellii str. RML Mogi</name>
    <dbReference type="NCBI Taxonomy" id="1359194"/>
    <lineage>
        <taxon>Bacteria</taxon>
        <taxon>Pseudomonadati</taxon>
        <taxon>Pseudomonadota</taxon>
        <taxon>Alphaproteobacteria</taxon>
        <taxon>Rickettsiales</taxon>
        <taxon>Rickettsiaceae</taxon>
        <taxon>Rickettsieae</taxon>
        <taxon>Rickettsia</taxon>
        <taxon>belli group</taxon>
    </lineage>
</organism>
<evidence type="ECO:0000313" key="5">
    <source>
        <dbReference type="EMBL" id="KJV92775.1"/>
    </source>
</evidence>